<evidence type="ECO:0000256" key="11">
    <source>
        <dbReference type="ARBA" id="ARBA00022844"/>
    </source>
</evidence>
<keyword evidence="12" id="KW-1043">Host membrane</keyword>
<evidence type="ECO:0000256" key="20">
    <source>
        <dbReference type="ARBA" id="ARBA00023311"/>
    </source>
</evidence>
<evidence type="ECO:0000259" key="23">
    <source>
        <dbReference type="Pfam" id="PF23765"/>
    </source>
</evidence>
<comment type="subcellular location">
    <subcellularLocation>
        <location evidence="21">Virion membrane</location>
        <topology evidence="21">Single-pass type I membrane protein</topology>
    </subcellularLocation>
    <subcellularLocation>
        <location evidence="21">Host cell membrane</location>
        <topology evidence="21">Single-pass membrane protein</topology>
    </subcellularLocation>
</comment>
<keyword evidence="13 21" id="KW-0261">Viral envelope protein</keyword>
<keyword evidence="11" id="KW-0946">Virion</keyword>
<dbReference type="SUPFAM" id="SSF58069">
    <property type="entry name" value="Virus ectodomain"/>
    <property type="match status" value="1"/>
</dbReference>
<comment type="function">
    <text evidence="1">The M protein has a crucial role in virus assembly and interacts with the RNP complex as well as with the viral membrane.</text>
</comment>
<feature type="transmembrane region" description="Helical" evidence="21">
    <location>
        <begin position="878"/>
        <end position="898"/>
    </location>
</feature>
<evidence type="ECO:0000256" key="7">
    <source>
        <dbReference type="ARBA" id="ARBA00022521"/>
    </source>
</evidence>
<dbReference type="GO" id="GO:0019064">
    <property type="term" value="P:fusion of virus membrane with host plasma membrane"/>
    <property type="evidence" value="ECO:0007669"/>
    <property type="project" value="UniProtKB-KW"/>
</dbReference>
<evidence type="ECO:0000256" key="19">
    <source>
        <dbReference type="ARBA" id="ARBA00023296"/>
    </source>
</evidence>
<evidence type="ECO:0000259" key="22">
    <source>
        <dbReference type="Pfam" id="PF00661"/>
    </source>
</evidence>
<keyword evidence="17" id="KW-1015">Disulfide bond</keyword>
<keyword evidence="5" id="KW-1168">Fusion of virus membrane with host membrane</keyword>
<evidence type="ECO:0000256" key="2">
    <source>
        <dbReference type="ARBA" id="ARBA00008211"/>
    </source>
</evidence>
<evidence type="ECO:0000256" key="21">
    <source>
        <dbReference type="RuleBase" id="RU003705"/>
    </source>
</evidence>
<evidence type="ECO:0000256" key="3">
    <source>
        <dbReference type="ARBA" id="ARBA00008405"/>
    </source>
</evidence>
<dbReference type="SUPFAM" id="SSF69922">
    <property type="entry name" value="Head and neck region of the ectodomain of NDV fusion glycoprotein"/>
    <property type="match status" value="1"/>
</dbReference>
<comment type="similarity">
    <text evidence="2 21">Belongs to the paramyxoviruses fusion glycoprotein family.</text>
</comment>
<organism evidence="24">
    <name type="scientific">Simian virus 41</name>
    <name type="common">SV41</name>
    <dbReference type="NCBI Taxonomy" id="3052561"/>
    <lineage>
        <taxon>Viruses</taxon>
        <taxon>Riboviria</taxon>
        <taxon>Orthornavirae</taxon>
        <taxon>Negarnaviricota</taxon>
        <taxon>Haploviricotina</taxon>
        <taxon>Monjiviricetes</taxon>
        <taxon>Mononegavirales</taxon>
        <taxon>Paramyxoviridae</taxon>
        <taxon>Rubulavirinae</taxon>
        <taxon>Orthorubulavirus</taxon>
    </lineage>
</organism>
<evidence type="ECO:0000256" key="1">
    <source>
        <dbReference type="ARBA" id="ARBA00002926"/>
    </source>
</evidence>
<evidence type="ECO:0000256" key="10">
    <source>
        <dbReference type="ARBA" id="ARBA00022729"/>
    </source>
</evidence>
<evidence type="ECO:0000256" key="16">
    <source>
        <dbReference type="ARBA" id="ARBA00023136"/>
    </source>
</evidence>
<dbReference type="InterPro" id="IPR042540">
    <property type="entry name" value="Matrix_N"/>
</dbReference>
<evidence type="ECO:0000256" key="12">
    <source>
        <dbReference type="ARBA" id="ARBA00022870"/>
    </source>
</evidence>
<evidence type="ECO:0000256" key="15">
    <source>
        <dbReference type="ARBA" id="ARBA00023054"/>
    </source>
</evidence>
<dbReference type="InterPro" id="IPR000982">
    <property type="entry name" value="Matrix_Paramyxo_N"/>
</dbReference>
<keyword evidence="19" id="KW-1160">Virus entry into host cell</keyword>
<evidence type="ECO:0000256" key="13">
    <source>
        <dbReference type="ARBA" id="ARBA00022879"/>
    </source>
</evidence>
<dbReference type="Gene3D" id="2.40.490.10">
    <property type="entry name" value="Newcastle disease virus like domain"/>
    <property type="match status" value="1"/>
</dbReference>
<gene>
    <name evidence="24" type="primary">fusion protein</name>
</gene>
<evidence type="ECO:0000256" key="8">
    <source>
        <dbReference type="ARBA" id="ARBA00022595"/>
    </source>
</evidence>
<name>Q86545_SV41</name>
<keyword evidence="8" id="KW-1162">Viral penetration into host cytoplasm</keyword>
<evidence type="ECO:0000256" key="9">
    <source>
        <dbReference type="ARBA" id="ARBA00022692"/>
    </source>
</evidence>
<keyword evidence="14 21" id="KW-1133">Transmembrane helix</keyword>
<protein>
    <recommendedName>
        <fullName evidence="4 21">Fusion glycoprotein F0</fullName>
    </recommendedName>
</protein>
<dbReference type="Gene3D" id="2.60.40.1690">
    <property type="entry name" value="Head and neck region of the ectodomain of NDV fusion glycoprotein"/>
    <property type="match status" value="1"/>
</dbReference>
<evidence type="ECO:0000256" key="18">
    <source>
        <dbReference type="ARBA" id="ARBA00023180"/>
    </source>
</evidence>
<feature type="domain" description="Matrix protein C-terminal Paramyxoviridae" evidence="23">
    <location>
        <begin position="184"/>
        <end position="345"/>
    </location>
</feature>
<comment type="similarity">
    <text evidence="3">Belongs to the morbillivirus/respirovirus/rubulavirus M protein family.</text>
</comment>
<evidence type="ECO:0000256" key="5">
    <source>
        <dbReference type="ARBA" id="ARBA00022506"/>
    </source>
</evidence>
<dbReference type="InterPro" id="IPR000776">
    <property type="entry name" value="Fusion_F0_Paramyxovir"/>
</dbReference>
<keyword evidence="15" id="KW-0175">Coiled coil</keyword>
<keyword evidence="6" id="KW-1032">Host cell membrane</keyword>
<feature type="domain" description="Matrix protein N-terminal" evidence="22">
    <location>
        <begin position="8"/>
        <end position="180"/>
    </location>
</feature>
<keyword evidence="18" id="KW-0325">Glycoprotein</keyword>
<dbReference type="EMBL" id="S48627">
    <property type="protein sequence ID" value="AAB19495.1"/>
    <property type="molecule type" value="mRNA"/>
</dbReference>
<dbReference type="Pfam" id="PF00661">
    <property type="entry name" value="Matrix_Paramyxo_N"/>
    <property type="match status" value="1"/>
</dbReference>
<dbReference type="Gene3D" id="6.10.10.110">
    <property type="match status" value="1"/>
</dbReference>
<dbReference type="InterPro" id="IPR055413">
    <property type="entry name" value="Matrix_Paramyxo_C"/>
</dbReference>
<keyword evidence="9 21" id="KW-0812">Transmembrane</keyword>
<sequence length="943" mass="101956">MPTISIPADPASPDQGLKPFPIQLDSKDGKSGKLVKQIRIKYLTEPNSRSPPLTFINTYGFIYARDLSGGIMNEQSSGIQSGSVTACMMTLGPGPDIKNANRVLAALNGFYVKVRKTSSLKEEAVFELVNVPKLLANHALCKQGRLVCSAEKFVKNPSKMMAGQEYLYFPTFVSLTYCPSNLNYQVAKPILKIRSRFVYSIHMEIIFRLLCKPDSPLLKTYATDPEGRGCLASVWIHVCNILKNKKIKQRGVDSYFSSKAISMQLTVSIADTWGPTVIIKANGHIPKTAAPFFSKDGVACHPLQDVSPALTKSLWSVGCEITKARLILQESNISDLLKTQDLITDQIKIKKGHSHFGRSSFNPFKKAISLPNLTQLGQDDEDMRLTPYPIALTTLMIALTTLPETGLGIARDALSQVGVIQSKARSLMYYSDGSSSFIVVKLLPTLPTPSGNCNLTSITAYNTTLFKLLTPLMENLDTIVSANQAGSRRKRFAGVVVGLAALGVATAAQVTAAVAVVKANANAAAINKLAASIQSTNAAISDVISSTRTLATAIQAVQDHVNGVLASGLTEANCRSQDALIGSILNLYLTELTTIFHNQIVNPALTPLSIQALRIILGSTLPLIVESRWNTNLNTAELLSSGLLTGQIISISPSYMQMVIQITVPTFVMQPGAKIIDLVTITANRMEEEVLIQVPPRILEYANEIQAYTADDCVVTPHAVFCKYNDGSPISDSLYQCLKGNLTSCVFTPVVGNYLKRFAFANGVMYVNCKALLCRCADPPMVITQDDLAGITVIDITVCREVMLDTLAFKITSLNNVTYGANFSMLAAAIKDLSPLDLSAQLAQVNKSLASAEEKIAQSSSLAAQAVSQEATITVGSVAMLIAVLALIAGCTGIMIAVQMSRRLEVLRHLTDQSIISNHHYAELNPPPYNHSYESLHPIPQSH</sequence>
<dbReference type="Pfam" id="PF00523">
    <property type="entry name" value="Fusion_gly"/>
    <property type="match status" value="1"/>
</dbReference>
<keyword evidence="7" id="KW-1169">Fusion of virus membrane with host cell membrane</keyword>
<organismHost>
    <name type="scientific">Simiiformes</name>
    <dbReference type="NCBI Taxonomy" id="314293"/>
</organismHost>
<dbReference type="GO" id="GO:0046718">
    <property type="term" value="P:symbiont entry into host cell"/>
    <property type="evidence" value="ECO:0007669"/>
    <property type="project" value="UniProtKB-KW"/>
</dbReference>
<dbReference type="GO" id="GO:0019031">
    <property type="term" value="C:viral envelope"/>
    <property type="evidence" value="ECO:0007669"/>
    <property type="project" value="UniProtKB-KW"/>
</dbReference>
<dbReference type="Gene3D" id="2.70.20.50">
    <property type="entry name" value="Viral matrix protein, N-terminal domain"/>
    <property type="match status" value="1"/>
</dbReference>
<keyword evidence="16 21" id="KW-0472">Membrane</keyword>
<keyword evidence="10" id="KW-0732">Signal</keyword>
<dbReference type="GO" id="GO:0019068">
    <property type="term" value="P:virion assembly"/>
    <property type="evidence" value="ECO:0007669"/>
    <property type="project" value="InterPro"/>
</dbReference>
<dbReference type="GO" id="GO:0039660">
    <property type="term" value="F:structural constituent of virion"/>
    <property type="evidence" value="ECO:0007669"/>
    <property type="project" value="UniProtKB-KW"/>
</dbReference>
<evidence type="ECO:0000256" key="17">
    <source>
        <dbReference type="ARBA" id="ARBA00023157"/>
    </source>
</evidence>
<dbReference type="Gene3D" id="2.70.20.60">
    <property type="entry name" value="Viral matrix protein, C-terminal domain"/>
    <property type="match status" value="1"/>
</dbReference>
<keyword evidence="20" id="KW-0468">Viral matrix protein</keyword>
<evidence type="ECO:0000256" key="4">
    <source>
        <dbReference type="ARBA" id="ARBA00016586"/>
    </source>
</evidence>
<reference evidence="24" key="1">
    <citation type="journal article" date="1991" name="Virology">
        <title>Transcripts of simian virus 41 (SV41) matrix gene are exclusively dicistronic with the fusion gene which is also transcribed as a monocistron.</title>
        <authorList>
            <person name="Tsurudome M."/>
            <person name="Bando H."/>
            <person name="Kawano M."/>
            <person name="Matsumura H."/>
            <person name="Komada H."/>
            <person name="Nishio M."/>
            <person name="Ito Y."/>
        </authorList>
    </citation>
    <scope>NUCLEOTIDE SEQUENCE</scope>
</reference>
<comment type="subunit">
    <text evidence="21">Homotrimer of disulfide-linked F1-F2.</text>
</comment>
<evidence type="ECO:0000256" key="14">
    <source>
        <dbReference type="ARBA" id="ARBA00022989"/>
    </source>
</evidence>
<dbReference type="InterPro" id="IPR042539">
    <property type="entry name" value="Matrix_C"/>
</dbReference>
<dbReference type="Pfam" id="PF23765">
    <property type="entry name" value="Matrix_Paramyxo_C"/>
    <property type="match status" value="1"/>
</dbReference>
<proteinExistence type="evidence at transcript level"/>
<dbReference type="Gene3D" id="1.10.287.2480">
    <property type="match status" value="1"/>
</dbReference>
<dbReference type="GO" id="GO:0020002">
    <property type="term" value="C:host cell plasma membrane"/>
    <property type="evidence" value="ECO:0007669"/>
    <property type="project" value="UniProtKB-SubCell"/>
</dbReference>
<evidence type="ECO:0000256" key="6">
    <source>
        <dbReference type="ARBA" id="ARBA00022511"/>
    </source>
</evidence>
<dbReference type="GO" id="GO:0055036">
    <property type="term" value="C:virion membrane"/>
    <property type="evidence" value="ECO:0007669"/>
    <property type="project" value="UniProtKB-SubCell"/>
</dbReference>
<accession>Q86545</accession>
<evidence type="ECO:0000313" key="24">
    <source>
        <dbReference type="EMBL" id="AAB19495.1"/>
    </source>
</evidence>